<evidence type="ECO:0000256" key="1">
    <source>
        <dbReference type="PROSITE-ProRule" id="PRU00339"/>
    </source>
</evidence>
<dbReference type="InterPro" id="IPR011990">
    <property type="entry name" value="TPR-like_helical_dom_sf"/>
</dbReference>
<protein>
    <submittedName>
        <fullName evidence="3">Uncharacterized protein</fullName>
    </submittedName>
</protein>
<feature type="transmembrane region" description="Helical" evidence="2">
    <location>
        <begin position="45"/>
        <end position="64"/>
    </location>
</feature>
<keyword evidence="2" id="KW-0472">Membrane</keyword>
<dbReference type="SMART" id="SM00028">
    <property type="entry name" value="TPR"/>
    <property type="match status" value="4"/>
</dbReference>
<reference evidence="3 4" key="1">
    <citation type="journal article" date="2016" name="Nat. Commun.">
        <title>Thousands of microbial genomes shed light on interconnected biogeochemical processes in an aquifer system.</title>
        <authorList>
            <person name="Anantharaman K."/>
            <person name="Brown C.T."/>
            <person name="Hug L.A."/>
            <person name="Sharon I."/>
            <person name="Castelle C.J."/>
            <person name="Probst A.J."/>
            <person name="Thomas B.C."/>
            <person name="Singh A."/>
            <person name="Wilkins M.J."/>
            <person name="Karaoz U."/>
            <person name="Brodie E.L."/>
            <person name="Williams K.H."/>
            <person name="Hubbard S.S."/>
            <person name="Banfield J.F."/>
        </authorList>
    </citation>
    <scope>NUCLEOTIDE SEQUENCE [LARGE SCALE GENOMIC DNA]</scope>
</reference>
<feature type="transmembrane region" description="Helical" evidence="2">
    <location>
        <begin position="339"/>
        <end position="366"/>
    </location>
</feature>
<dbReference type="SUPFAM" id="SSF48452">
    <property type="entry name" value="TPR-like"/>
    <property type="match status" value="2"/>
</dbReference>
<feature type="transmembrane region" description="Helical" evidence="2">
    <location>
        <begin position="106"/>
        <end position="128"/>
    </location>
</feature>
<name>A0A1G2JNY5_9BACT</name>
<feature type="transmembrane region" description="Helical" evidence="2">
    <location>
        <begin position="20"/>
        <end position="39"/>
    </location>
</feature>
<dbReference type="PANTHER" id="PTHR37422:SF13">
    <property type="entry name" value="LIPOPOLYSACCHARIDE BIOSYNTHESIS PROTEIN PA4999-RELATED"/>
    <property type="match status" value="1"/>
</dbReference>
<dbReference type="Gene3D" id="1.25.40.10">
    <property type="entry name" value="Tetratricopeptide repeat domain"/>
    <property type="match status" value="3"/>
</dbReference>
<dbReference type="PROSITE" id="PS50293">
    <property type="entry name" value="TPR_REGION"/>
    <property type="match status" value="1"/>
</dbReference>
<comment type="caution">
    <text evidence="3">The sequence shown here is derived from an EMBL/GenBank/DDBJ whole genome shotgun (WGS) entry which is preliminary data.</text>
</comment>
<evidence type="ECO:0000313" key="4">
    <source>
        <dbReference type="Proteomes" id="UP000178935"/>
    </source>
</evidence>
<organism evidence="3 4">
    <name type="scientific">Candidatus Staskawiczbacteria bacterium RIFOXYD1_FULL_32_13</name>
    <dbReference type="NCBI Taxonomy" id="1802234"/>
    <lineage>
        <taxon>Bacteria</taxon>
        <taxon>Candidatus Staskawicziibacteriota</taxon>
    </lineage>
</organism>
<feature type="transmembrane region" description="Helical" evidence="2">
    <location>
        <begin position="205"/>
        <end position="238"/>
    </location>
</feature>
<dbReference type="PROSITE" id="PS50005">
    <property type="entry name" value="TPR"/>
    <property type="match status" value="1"/>
</dbReference>
<feature type="transmembrane region" description="Helical" evidence="2">
    <location>
        <begin position="140"/>
        <end position="160"/>
    </location>
</feature>
<dbReference type="AlphaFoldDB" id="A0A1G2JNY5"/>
<feature type="transmembrane region" description="Helical" evidence="2">
    <location>
        <begin position="386"/>
        <end position="408"/>
    </location>
</feature>
<sequence length="786" mass="87982">MVKEFSRVLKVCEAISKYSIYVLVALVPVLFIPITSEVLDFNKQALMVILVFVALFAQMVKILISGKFSANLNKTHVAVSVLFLVYLASTIFSQDKYGSFWGWPRITVESLLTITCLCLFYFIVSNIFSKKEILISMTIFLLSCLLATLFGILQLLGLFIVPLNFTKTGSFNTFGSVGNFGNILAILLPLLTVFVVTVKEKWLRIIFGVGIVITAISLLLINFIFVWWIVLISCALIVAFGMFKRNLFDLRWLSIPIFFFVLALFFIIVNPKISIPQRPLEVYLNQSSTMDIALKTIKDKPILGSGPGTFIFDFSKYKKTEFNQSQLWNLRFDGGASKVLTVLATTGILGFASLLALMVIVIFYGAMFITKGIDELKTKSQDKSDVALKIVIAGIFISFLVQSISYFIFNSSFSLDFLFFFLIACFIGIISNKEEYNLLPSSFLTLGVTLIFTLIFIFGLGIVILKGQRYIAEVDFNKGIMAYAKGNKIEGLKNLEKAVMQNPNSDIYLTNLSQAYLSEISDLVSRKELLDVEKEKFQALIGNTINSVKIATEANPKNVSNWSIRGFIYQNLIGIVPESEDWAIKSYEEASLLDPANPYYVTQKGIILLSKAYGIDKDSESAKKIDLSLAKEQFDKAIKLKSDYASARFQLAMVLQAQGKADQVMPALQEAKKYSPNDVGLSFQIGLLYYQGKDYKNAQLELERAITLDAKYSNALYFLGLTYSALGQNSKAIDNIKQVLKINPENQEVKKVLENLNNGKEALYGIKEDIPAQLPVEDEASEKNNN</sequence>
<dbReference type="PANTHER" id="PTHR37422">
    <property type="entry name" value="TEICHURONIC ACID BIOSYNTHESIS PROTEIN TUAE"/>
    <property type="match status" value="1"/>
</dbReference>
<keyword evidence="2" id="KW-1133">Transmembrane helix</keyword>
<keyword evidence="1" id="KW-0802">TPR repeat</keyword>
<feature type="transmembrane region" description="Helical" evidence="2">
    <location>
        <begin position="180"/>
        <end position="198"/>
    </location>
</feature>
<dbReference type="Proteomes" id="UP000178935">
    <property type="component" value="Unassembled WGS sequence"/>
</dbReference>
<keyword evidence="2" id="KW-0812">Transmembrane</keyword>
<feature type="transmembrane region" description="Helical" evidence="2">
    <location>
        <begin position="76"/>
        <end position="94"/>
    </location>
</feature>
<dbReference type="EMBL" id="MHPU01000016">
    <property type="protein sequence ID" value="OGZ88829.1"/>
    <property type="molecule type" value="Genomic_DNA"/>
</dbReference>
<dbReference type="InterPro" id="IPR019734">
    <property type="entry name" value="TPR_rpt"/>
</dbReference>
<proteinExistence type="predicted"/>
<evidence type="ECO:0000313" key="3">
    <source>
        <dbReference type="EMBL" id="OGZ88829.1"/>
    </source>
</evidence>
<feature type="transmembrane region" description="Helical" evidence="2">
    <location>
        <begin position="415"/>
        <end position="431"/>
    </location>
</feature>
<dbReference type="InterPro" id="IPR051533">
    <property type="entry name" value="WaaL-like"/>
</dbReference>
<feature type="transmembrane region" description="Helical" evidence="2">
    <location>
        <begin position="250"/>
        <end position="269"/>
    </location>
</feature>
<accession>A0A1G2JNY5</accession>
<gene>
    <name evidence="3" type="ORF">A2561_05060</name>
</gene>
<evidence type="ECO:0000256" key="2">
    <source>
        <dbReference type="SAM" id="Phobius"/>
    </source>
</evidence>
<feature type="transmembrane region" description="Helical" evidence="2">
    <location>
        <begin position="443"/>
        <end position="465"/>
    </location>
</feature>
<dbReference type="Pfam" id="PF14559">
    <property type="entry name" value="TPR_19"/>
    <property type="match status" value="1"/>
</dbReference>
<feature type="repeat" description="TPR" evidence="1">
    <location>
        <begin position="713"/>
        <end position="746"/>
    </location>
</feature>